<dbReference type="InterPro" id="IPR023404">
    <property type="entry name" value="rSAM_horseshoe"/>
</dbReference>
<dbReference type="SFLD" id="SFLDG01082">
    <property type="entry name" value="B12-binding_domain_containing"/>
    <property type="match status" value="1"/>
</dbReference>
<dbReference type="GO" id="GO:0003824">
    <property type="term" value="F:catalytic activity"/>
    <property type="evidence" value="ECO:0007669"/>
    <property type="project" value="InterPro"/>
</dbReference>
<dbReference type="Proteomes" id="UP000218387">
    <property type="component" value="Chromosome"/>
</dbReference>
<keyword evidence="3" id="KW-1185">Reference proteome</keyword>
<protein>
    <submittedName>
        <fullName evidence="2">Coproporphyrinogen dehydrogenase HemZ</fullName>
    </submittedName>
</protein>
<dbReference type="PROSITE" id="PS51918">
    <property type="entry name" value="RADICAL_SAM"/>
    <property type="match status" value="1"/>
</dbReference>
<sequence length="481" mass="54803">MEKLSFTLADRLYEYPCFELYQQFRPEIPVVFNEVLENRIDVDFSGEALVLTAVEKGEVVLQKEYDYQKKPLDKQSFKGFLYLFLCELFGHTLDWGTMTGIKPVKMAHNLLKEGLSPIQVKQNLMEKYQASEGKIELITGIAQREMGIIYPLSRKKVSVYVGIPLCIAKCAYCSFISTVADKKRTIVAEYLENLLYEVRLTGHYLKEKGIVADTLYIGGGTPSILDETQLETLLTALDEALDLRCLREYTFEAGRPETTNRRKLEILKAHGVDRVCLNPQTMNADTLTAVNRNYPPQAILEAYDTIRHVGFESVNMDLILGLNRESEETFMSSLDQVIALRPENITIHCLAVKKGSAIKTATGRQVENPYSKVFCADIQKELGRKGYRPYYLYRQKYTQGNGENIGYCLEGKEGIYNILMMAEKQSIIGIGAGSSGKLYVPETDRFDRIFTVKDVKTYNERTENIMGKKMAQYEAFFNDRV</sequence>
<dbReference type="KEGG" id="emt:CPZ25_019135"/>
<dbReference type="GO" id="GO:0051539">
    <property type="term" value="F:4 iron, 4 sulfur cluster binding"/>
    <property type="evidence" value="ECO:0007669"/>
    <property type="project" value="TreeGrafter"/>
</dbReference>
<dbReference type="RefSeq" id="WP_096918915.1">
    <property type="nucleotide sequence ID" value="NZ_CP029487.1"/>
</dbReference>
<dbReference type="PANTHER" id="PTHR13932:SF1">
    <property type="entry name" value="OXYGEN-INDEPENDENT COPROPORPHYRINOGEN-III OXIDASE-LIKE PROTEIN HEMZ"/>
    <property type="match status" value="1"/>
</dbReference>
<dbReference type="SFLD" id="SFLDG01065">
    <property type="entry name" value="anaerobic_coproporphyrinogen-I"/>
    <property type="match status" value="1"/>
</dbReference>
<dbReference type="EMBL" id="CP029487">
    <property type="protein sequence ID" value="QCT73339.1"/>
    <property type="molecule type" value="Genomic_DNA"/>
</dbReference>
<evidence type="ECO:0000313" key="2">
    <source>
        <dbReference type="EMBL" id="QCT73339.1"/>
    </source>
</evidence>
<dbReference type="InterPro" id="IPR058240">
    <property type="entry name" value="rSAM_sf"/>
</dbReference>
<dbReference type="InterPro" id="IPR034505">
    <property type="entry name" value="Coproporphyrinogen-III_oxidase"/>
</dbReference>
<dbReference type="InterPro" id="IPR006638">
    <property type="entry name" value="Elp3/MiaA/NifB-like_rSAM"/>
</dbReference>
<evidence type="ECO:0000313" key="3">
    <source>
        <dbReference type="Proteomes" id="UP000218387"/>
    </source>
</evidence>
<reference evidence="2 3" key="1">
    <citation type="submission" date="2018-05" db="EMBL/GenBank/DDBJ databases">
        <title>Genome comparison of Eubacterium sp.</title>
        <authorList>
            <person name="Feng Y."/>
            <person name="Sanchez-Andrea I."/>
            <person name="Stams A.J.M."/>
            <person name="De Vos W.M."/>
        </authorList>
    </citation>
    <scope>NUCLEOTIDE SEQUENCE [LARGE SCALE GENOMIC DNA]</scope>
    <source>
        <strain evidence="2 3">YI</strain>
    </source>
</reference>
<gene>
    <name evidence="2" type="primary">hemZ</name>
    <name evidence="2" type="ORF">CPZ25_019135</name>
</gene>
<dbReference type="Pfam" id="PF04055">
    <property type="entry name" value="Radical_SAM"/>
    <property type="match status" value="1"/>
</dbReference>
<dbReference type="AlphaFoldDB" id="A0A4P9CCC6"/>
<dbReference type="SFLD" id="SFLDF00310">
    <property type="entry name" value="oxygen-independent_coproporphy"/>
    <property type="match status" value="1"/>
</dbReference>
<dbReference type="SMART" id="SM00729">
    <property type="entry name" value="Elp3"/>
    <property type="match status" value="1"/>
</dbReference>
<evidence type="ECO:0000259" key="1">
    <source>
        <dbReference type="PROSITE" id="PS51918"/>
    </source>
</evidence>
<organism evidence="2 3">
    <name type="scientific">Eubacterium maltosivorans</name>
    <dbReference type="NCBI Taxonomy" id="2041044"/>
    <lineage>
        <taxon>Bacteria</taxon>
        <taxon>Bacillati</taxon>
        <taxon>Bacillota</taxon>
        <taxon>Clostridia</taxon>
        <taxon>Eubacteriales</taxon>
        <taxon>Eubacteriaceae</taxon>
        <taxon>Eubacterium</taxon>
    </lineage>
</organism>
<proteinExistence type="predicted"/>
<dbReference type="InterPro" id="IPR007197">
    <property type="entry name" value="rSAM"/>
</dbReference>
<dbReference type="SUPFAM" id="SSF102114">
    <property type="entry name" value="Radical SAM enzymes"/>
    <property type="match status" value="1"/>
</dbReference>
<dbReference type="GO" id="GO:0006779">
    <property type="term" value="P:porphyrin-containing compound biosynthetic process"/>
    <property type="evidence" value="ECO:0007669"/>
    <property type="project" value="TreeGrafter"/>
</dbReference>
<dbReference type="SFLD" id="SFLDS00029">
    <property type="entry name" value="Radical_SAM"/>
    <property type="match status" value="1"/>
</dbReference>
<name>A0A4P9CCC6_EUBML</name>
<dbReference type="Gene3D" id="3.80.30.20">
    <property type="entry name" value="tm_1862 like domain"/>
    <property type="match status" value="1"/>
</dbReference>
<dbReference type="NCBIfam" id="TIGR03994">
    <property type="entry name" value="rSAM_HemZ"/>
    <property type="match status" value="1"/>
</dbReference>
<feature type="domain" description="Radical SAM core" evidence="1">
    <location>
        <begin position="151"/>
        <end position="388"/>
    </location>
</feature>
<dbReference type="PANTHER" id="PTHR13932">
    <property type="entry name" value="COPROPORPHYRINIGEN III OXIDASE"/>
    <property type="match status" value="1"/>
</dbReference>
<dbReference type="GO" id="GO:0005737">
    <property type="term" value="C:cytoplasm"/>
    <property type="evidence" value="ECO:0007669"/>
    <property type="project" value="TreeGrafter"/>
</dbReference>
<dbReference type="InterPro" id="IPR023995">
    <property type="entry name" value="HemZ"/>
</dbReference>
<accession>A0A4P9CCC6</accession>